<name>A0AAV8VJC0_9CUCU</name>
<reference evidence="2 3" key="1">
    <citation type="journal article" date="2023" name="Insect Mol. Biol.">
        <title>Genome sequencing provides insights into the evolution of gene families encoding plant cell wall-degrading enzymes in longhorned beetles.</title>
        <authorList>
            <person name="Shin N.R."/>
            <person name="Okamura Y."/>
            <person name="Kirsch R."/>
            <person name="Pauchet Y."/>
        </authorList>
    </citation>
    <scope>NUCLEOTIDE SEQUENCE [LARGE SCALE GENOMIC DNA]</scope>
    <source>
        <strain evidence="2">EAD_L_NR</strain>
    </source>
</reference>
<evidence type="ECO:0000313" key="3">
    <source>
        <dbReference type="Proteomes" id="UP001159042"/>
    </source>
</evidence>
<feature type="region of interest" description="Disordered" evidence="1">
    <location>
        <begin position="221"/>
        <end position="243"/>
    </location>
</feature>
<accession>A0AAV8VJC0</accession>
<comment type="caution">
    <text evidence="2">The sequence shown here is derived from an EMBL/GenBank/DDBJ whole genome shotgun (WGS) entry which is preliminary data.</text>
</comment>
<proteinExistence type="predicted"/>
<dbReference type="AlphaFoldDB" id="A0AAV8VJC0"/>
<feature type="region of interest" description="Disordered" evidence="1">
    <location>
        <begin position="1"/>
        <end position="33"/>
    </location>
</feature>
<evidence type="ECO:0000313" key="2">
    <source>
        <dbReference type="EMBL" id="KAJ8913886.1"/>
    </source>
</evidence>
<dbReference type="Proteomes" id="UP001159042">
    <property type="component" value="Unassembled WGS sequence"/>
</dbReference>
<dbReference type="EMBL" id="JANEYG010000085">
    <property type="protein sequence ID" value="KAJ8913886.1"/>
    <property type="molecule type" value="Genomic_DNA"/>
</dbReference>
<evidence type="ECO:0000256" key="1">
    <source>
        <dbReference type="SAM" id="MobiDB-lite"/>
    </source>
</evidence>
<keyword evidence="3" id="KW-1185">Reference proteome</keyword>
<dbReference type="PANTHER" id="PTHR37162">
    <property type="entry name" value="HAT FAMILY DIMERISATION DOMAINCONTAINING PROTEIN-RELATED"/>
    <property type="match status" value="1"/>
</dbReference>
<dbReference type="SUPFAM" id="SSF53098">
    <property type="entry name" value="Ribonuclease H-like"/>
    <property type="match status" value="1"/>
</dbReference>
<organism evidence="2 3">
    <name type="scientific">Exocentrus adspersus</name>
    <dbReference type="NCBI Taxonomy" id="1586481"/>
    <lineage>
        <taxon>Eukaryota</taxon>
        <taxon>Metazoa</taxon>
        <taxon>Ecdysozoa</taxon>
        <taxon>Arthropoda</taxon>
        <taxon>Hexapoda</taxon>
        <taxon>Insecta</taxon>
        <taxon>Pterygota</taxon>
        <taxon>Neoptera</taxon>
        <taxon>Endopterygota</taxon>
        <taxon>Coleoptera</taxon>
        <taxon>Polyphaga</taxon>
        <taxon>Cucujiformia</taxon>
        <taxon>Chrysomeloidea</taxon>
        <taxon>Cerambycidae</taxon>
        <taxon>Lamiinae</taxon>
        <taxon>Acanthocinini</taxon>
        <taxon>Exocentrus</taxon>
    </lineage>
</organism>
<feature type="compositionally biased region" description="Basic residues" evidence="1">
    <location>
        <begin position="10"/>
        <end position="33"/>
    </location>
</feature>
<dbReference type="InterPro" id="IPR012337">
    <property type="entry name" value="RNaseH-like_sf"/>
</dbReference>
<sequence>MLAKSQADRPRRKGRKGKKSGGGKGRNNRNARRRTNYALAQNLAHSVANVRGIPPLAWNPIRLRVIAVFDDTVCPTRFTHECTRIGPGERGEQLTLTVLPPRVLLNSNFTEQDEDYQGCRAADDYWGDFGVEEIVRGASTDYGASSASMDRFITKWFTSSPSMCNKSNHTIVRQNEVEQIQEAAKTTTELSSSSAGSTVVTEVVTKRQEVNSESEVSVVADNVSLPNEDVSESEPASKRVRRNKLKNKPKRYYKFNMAWLSTPTFKNWIEKSSFTSANHEYARCKVCDVRLIAHKTDLERHSKTPKHISKCKLINSTRKIEDITNQPLNWKVTRAELKLCGLLATNNLPFRLMDTLSPLCADLFSDSKIAKGVSMKRTKVTEMMKNGLGHVFSTDLFTILRKKGNFFSIIMDETTDCGTKKQCAFTVIFICPLRQMVTVRFFDIVEMGESGTAVELYKCLLHVMNKKGIPLTNIIGFSADTCNVMFGEYNSVYSLLRKDLPQIVCVKCSCHSIHLASSKACLKLPRSVEDLLRNIGSHFSRSHARQEKLSQFQSFFKTECHKILSPAATRWLSLKPCVDRVLEQFDALSAYFTETVFDDPSKTTETVLETLKNKFTIVYLEFMSYILGILNEFNKMFQGEKPLLHKLKPETESLLKKNLPSFKNKDVFTVNHTNPCNFIPIEQIYLGVAAASSMEEIKASYTNENNQDRDEIFELIQILEPDKAQNFIIKSLQPVVNQFPILKDLVDIQELDNEWREHAYLEHEKYNLLASDEAENYWTKVFTLKNTVGEGIDVPKS</sequence>
<dbReference type="PANTHER" id="PTHR37162:SF1">
    <property type="entry name" value="BED-TYPE DOMAIN-CONTAINING PROTEIN"/>
    <property type="match status" value="1"/>
</dbReference>
<gene>
    <name evidence="2" type="ORF">NQ315_005683</name>
</gene>
<protein>
    <submittedName>
        <fullName evidence="2">Uncharacterized protein</fullName>
    </submittedName>
</protein>